<sequence>MAVLTIPALLFGLMACGVVVALVMRRVPRQPAAATGDIPRGVARRTAVLRWAGVTIGVIVGIIAARSGDLGMGLLMAAPLFGLCALIGVLTGELTVRPPRGPTRTAAVEVRRIRDYLPRHLSRVVAAGGGVLLVLVIATTSAGAPDDMGHPGRSLARQCTFDTFESDGPWPGLFYTGRLVAVVLVGLLMAYVAVRTIVRRPRPDGTSDLAVDDALRERAARVVTGAVGVLIAIPLAGVSLTAAGGLLGISCAPMWWTVMGWGLLALAPASLAMVGWCVAAVLAPTDRTDLLARTR</sequence>
<organism evidence="2 3">
    <name type="scientific">Rugosimonospora africana</name>
    <dbReference type="NCBI Taxonomy" id="556532"/>
    <lineage>
        <taxon>Bacteria</taxon>
        <taxon>Bacillati</taxon>
        <taxon>Actinomycetota</taxon>
        <taxon>Actinomycetes</taxon>
        <taxon>Micromonosporales</taxon>
        <taxon>Micromonosporaceae</taxon>
        <taxon>Rugosimonospora</taxon>
    </lineage>
</organism>
<keyword evidence="1" id="KW-1133">Transmembrane helix</keyword>
<feature type="transmembrane region" description="Helical" evidence="1">
    <location>
        <begin position="226"/>
        <end position="249"/>
    </location>
</feature>
<keyword evidence="1" id="KW-0472">Membrane</keyword>
<dbReference type="EMBL" id="BONZ01000045">
    <property type="protein sequence ID" value="GIH16692.1"/>
    <property type="molecule type" value="Genomic_DNA"/>
</dbReference>
<keyword evidence="3" id="KW-1185">Reference proteome</keyword>
<feature type="transmembrane region" description="Helical" evidence="1">
    <location>
        <begin position="121"/>
        <end position="144"/>
    </location>
</feature>
<protein>
    <submittedName>
        <fullName evidence="2">Uncharacterized protein</fullName>
    </submittedName>
</protein>
<feature type="transmembrane region" description="Helical" evidence="1">
    <location>
        <begin position="173"/>
        <end position="194"/>
    </location>
</feature>
<reference evidence="2" key="1">
    <citation type="submission" date="2021-01" db="EMBL/GenBank/DDBJ databases">
        <title>Whole genome shotgun sequence of Rugosimonospora africana NBRC 104875.</title>
        <authorList>
            <person name="Komaki H."/>
            <person name="Tamura T."/>
        </authorList>
    </citation>
    <scope>NUCLEOTIDE SEQUENCE</scope>
    <source>
        <strain evidence="2">NBRC 104875</strain>
    </source>
</reference>
<feature type="transmembrane region" description="Helical" evidence="1">
    <location>
        <begin position="261"/>
        <end position="283"/>
    </location>
</feature>
<accession>A0A8J3VRZ2</accession>
<proteinExistence type="predicted"/>
<feature type="transmembrane region" description="Helical" evidence="1">
    <location>
        <begin position="48"/>
        <end position="65"/>
    </location>
</feature>
<dbReference type="Proteomes" id="UP000642748">
    <property type="component" value="Unassembled WGS sequence"/>
</dbReference>
<evidence type="ECO:0000256" key="1">
    <source>
        <dbReference type="SAM" id="Phobius"/>
    </source>
</evidence>
<evidence type="ECO:0000313" key="3">
    <source>
        <dbReference type="Proteomes" id="UP000642748"/>
    </source>
</evidence>
<feature type="transmembrane region" description="Helical" evidence="1">
    <location>
        <begin position="71"/>
        <end position="90"/>
    </location>
</feature>
<gene>
    <name evidence="2" type="ORF">Raf01_48640</name>
</gene>
<evidence type="ECO:0000313" key="2">
    <source>
        <dbReference type="EMBL" id="GIH16692.1"/>
    </source>
</evidence>
<feature type="transmembrane region" description="Helical" evidence="1">
    <location>
        <begin position="6"/>
        <end position="27"/>
    </location>
</feature>
<comment type="caution">
    <text evidence="2">The sequence shown here is derived from an EMBL/GenBank/DDBJ whole genome shotgun (WGS) entry which is preliminary data.</text>
</comment>
<keyword evidence="1" id="KW-0812">Transmembrane</keyword>
<name>A0A8J3VRZ2_9ACTN</name>
<dbReference type="AlphaFoldDB" id="A0A8J3VRZ2"/>